<comment type="similarity">
    <text evidence="1">Belongs to the ROK (NagC/XylR) family.</text>
</comment>
<dbReference type="Proteomes" id="UP000244450">
    <property type="component" value="Unassembled WGS sequence"/>
</dbReference>
<reference evidence="2 3" key="1">
    <citation type="submission" date="2018-04" db="EMBL/GenBank/DDBJ databases">
        <title>Chitinophaga fuyangensis sp. nov., isolated from soil in a chemical factory.</title>
        <authorList>
            <person name="Chen K."/>
        </authorList>
    </citation>
    <scope>NUCLEOTIDE SEQUENCE [LARGE SCALE GENOMIC DNA]</scope>
    <source>
        <strain evidence="2 3">LY-1</strain>
    </source>
</reference>
<dbReference type="PANTHER" id="PTHR18964:SF149">
    <property type="entry name" value="BIFUNCTIONAL UDP-N-ACETYLGLUCOSAMINE 2-EPIMERASE_N-ACETYLMANNOSAMINE KINASE"/>
    <property type="match status" value="1"/>
</dbReference>
<dbReference type="InterPro" id="IPR000600">
    <property type="entry name" value="ROK"/>
</dbReference>
<gene>
    <name evidence="2" type="ORF">DCC81_11815</name>
</gene>
<dbReference type="EMBL" id="QCYK01000002">
    <property type="protein sequence ID" value="PUZ24994.1"/>
    <property type="molecule type" value="Genomic_DNA"/>
</dbReference>
<dbReference type="PANTHER" id="PTHR18964">
    <property type="entry name" value="ROK (REPRESSOR, ORF, KINASE) FAMILY"/>
    <property type="match status" value="1"/>
</dbReference>
<evidence type="ECO:0000256" key="1">
    <source>
        <dbReference type="ARBA" id="ARBA00006479"/>
    </source>
</evidence>
<evidence type="ECO:0000313" key="3">
    <source>
        <dbReference type="Proteomes" id="UP000244450"/>
    </source>
</evidence>
<dbReference type="CDD" id="cd23763">
    <property type="entry name" value="ASKHA_ATPase_ROK"/>
    <property type="match status" value="1"/>
</dbReference>
<proteinExistence type="inferred from homology"/>
<dbReference type="InterPro" id="IPR043129">
    <property type="entry name" value="ATPase_NBD"/>
</dbReference>
<dbReference type="OrthoDB" id="9810372at2"/>
<accession>A0A2T7BFE4</accession>
<name>A0A2T7BFE4_9BACT</name>
<organism evidence="2 3">
    <name type="scientific">Chitinophaga parva</name>
    <dbReference type="NCBI Taxonomy" id="2169414"/>
    <lineage>
        <taxon>Bacteria</taxon>
        <taxon>Pseudomonadati</taxon>
        <taxon>Bacteroidota</taxon>
        <taxon>Chitinophagia</taxon>
        <taxon>Chitinophagales</taxon>
        <taxon>Chitinophagaceae</taxon>
        <taxon>Chitinophaga</taxon>
    </lineage>
</organism>
<dbReference type="AlphaFoldDB" id="A0A2T7BFE4"/>
<keyword evidence="3" id="KW-1185">Reference proteome</keyword>
<comment type="caution">
    <text evidence="2">The sequence shown here is derived from an EMBL/GenBank/DDBJ whole genome shotgun (WGS) entry which is preliminary data.</text>
</comment>
<dbReference type="SUPFAM" id="SSF53067">
    <property type="entry name" value="Actin-like ATPase domain"/>
    <property type="match status" value="1"/>
</dbReference>
<dbReference type="Pfam" id="PF00480">
    <property type="entry name" value="ROK"/>
    <property type="match status" value="1"/>
</dbReference>
<protein>
    <submittedName>
        <fullName evidence="2">Transcriptional regulator</fullName>
    </submittedName>
</protein>
<sequence length="346" mass="37476">MGGGFCSRAAYTDAAERHWYCRHLLVLCIFLRSSIYYCIQDGTRNQRANLGTNTTTLEPHALTPPLVLVADIGGTHITTALVELPSGRLLEDTLHRGHVRAQAGVNIILDDWAAVMQRSMQGADVQALGIAMPGPFDYETGISLIKGFHKYEALYGKNVKTLLMQRLDLQSIRMANDARCFLQGELLAGAVQGAQELMGFTLGTGFGSSVAAQGIAQEAHYYDFPFRGTRAEDYFCSRWLVQRYAVLEPNALIADVKTIAMRAADDGAARQLFSEFGGNLAEFFSLLEVPPALALLGGNITNSYFLFGPALEAALQQYGIPTQIKLASLGEAAPLYGAAALFLQGA</sequence>
<dbReference type="Gene3D" id="3.30.420.40">
    <property type="match status" value="2"/>
</dbReference>
<evidence type="ECO:0000313" key="2">
    <source>
        <dbReference type="EMBL" id="PUZ24994.1"/>
    </source>
</evidence>